<feature type="compositionally biased region" description="Low complexity" evidence="1">
    <location>
        <begin position="27"/>
        <end position="60"/>
    </location>
</feature>
<dbReference type="RefSeq" id="WP_344687279.1">
    <property type="nucleotide sequence ID" value="NZ_BAABBH010000001.1"/>
</dbReference>
<proteinExistence type="predicted"/>
<dbReference type="EMBL" id="JBJYXY010000001">
    <property type="protein sequence ID" value="MFN2974453.1"/>
    <property type="molecule type" value="Genomic_DNA"/>
</dbReference>
<feature type="compositionally biased region" description="Low complexity" evidence="1">
    <location>
        <begin position="1"/>
        <end position="18"/>
    </location>
</feature>
<sequence>MAKTVAKKATTGRKAAGRSSGSKAVPGNAAKKSLSGKSASAGRTASKRAVSAKAAAPKRTPGAAGRSAGRGTPAVATAVDAQVLAHGLNSLLHTMQVVQQHEERLCSLMHALRRGRASRPLLGELREVLEQLPAHDYLYEVDALRDAVAA</sequence>
<accession>A0ABW9KH18</accession>
<keyword evidence="3" id="KW-1185">Reference proteome</keyword>
<reference evidence="2 3" key="1">
    <citation type="submission" date="2024-12" db="EMBL/GenBank/DDBJ databases">
        <authorList>
            <person name="Lee Y."/>
        </authorList>
    </citation>
    <scope>NUCLEOTIDE SEQUENCE [LARGE SCALE GENOMIC DNA]</scope>
    <source>
        <strain evidence="2 3">03SUJ4</strain>
    </source>
</reference>
<evidence type="ECO:0000313" key="3">
    <source>
        <dbReference type="Proteomes" id="UP001634747"/>
    </source>
</evidence>
<protein>
    <submittedName>
        <fullName evidence="2">Uncharacterized protein</fullName>
    </submittedName>
</protein>
<organism evidence="2 3">
    <name type="scientific">Terriglobus aquaticus</name>
    <dbReference type="NCBI Taxonomy" id="940139"/>
    <lineage>
        <taxon>Bacteria</taxon>
        <taxon>Pseudomonadati</taxon>
        <taxon>Acidobacteriota</taxon>
        <taxon>Terriglobia</taxon>
        <taxon>Terriglobales</taxon>
        <taxon>Acidobacteriaceae</taxon>
        <taxon>Terriglobus</taxon>
    </lineage>
</organism>
<name>A0ABW9KH18_9BACT</name>
<feature type="region of interest" description="Disordered" evidence="1">
    <location>
        <begin position="1"/>
        <end position="72"/>
    </location>
</feature>
<comment type="caution">
    <text evidence="2">The sequence shown here is derived from an EMBL/GenBank/DDBJ whole genome shotgun (WGS) entry which is preliminary data.</text>
</comment>
<evidence type="ECO:0000256" key="1">
    <source>
        <dbReference type="SAM" id="MobiDB-lite"/>
    </source>
</evidence>
<dbReference type="Proteomes" id="UP001634747">
    <property type="component" value="Unassembled WGS sequence"/>
</dbReference>
<gene>
    <name evidence="2" type="ORF">ACK2TP_01625</name>
</gene>
<evidence type="ECO:0000313" key="2">
    <source>
        <dbReference type="EMBL" id="MFN2974453.1"/>
    </source>
</evidence>